<dbReference type="EMBL" id="QPIJ01000002">
    <property type="protein sequence ID" value="RCV93452.1"/>
    <property type="molecule type" value="Genomic_DNA"/>
</dbReference>
<dbReference type="Gene3D" id="1.10.10.10">
    <property type="entry name" value="Winged helix-like DNA-binding domain superfamily/Winged helix DNA-binding domain"/>
    <property type="match status" value="1"/>
</dbReference>
<proteinExistence type="inferred from homology"/>
<evidence type="ECO:0000256" key="1">
    <source>
        <dbReference type="ARBA" id="ARBA00009437"/>
    </source>
</evidence>
<protein>
    <submittedName>
        <fullName evidence="6">LysR family transcriptional regulator</fullName>
    </submittedName>
</protein>
<dbReference type="AlphaFoldDB" id="A0A368UB11"/>
<evidence type="ECO:0000313" key="7">
    <source>
        <dbReference type="Proteomes" id="UP000253204"/>
    </source>
</evidence>
<keyword evidence="4" id="KW-0804">Transcription</keyword>
<dbReference type="PANTHER" id="PTHR30579:SF7">
    <property type="entry name" value="HTH-TYPE TRANSCRIPTIONAL REGULATOR LRHA-RELATED"/>
    <property type="match status" value="1"/>
</dbReference>
<evidence type="ECO:0000256" key="2">
    <source>
        <dbReference type="ARBA" id="ARBA00023015"/>
    </source>
</evidence>
<dbReference type="Gene3D" id="3.40.190.10">
    <property type="entry name" value="Periplasmic binding protein-like II"/>
    <property type="match status" value="2"/>
</dbReference>
<dbReference type="Proteomes" id="UP000253204">
    <property type="component" value="Unassembled WGS sequence"/>
</dbReference>
<dbReference type="GO" id="GO:0003677">
    <property type="term" value="F:DNA binding"/>
    <property type="evidence" value="ECO:0007669"/>
    <property type="project" value="UniProtKB-KW"/>
</dbReference>
<dbReference type="InterPro" id="IPR005119">
    <property type="entry name" value="LysR_subst-bd"/>
</dbReference>
<comment type="similarity">
    <text evidence="1">Belongs to the LysR transcriptional regulatory family.</text>
</comment>
<keyword evidence="2" id="KW-0805">Transcription regulation</keyword>
<dbReference type="SUPFAM" id="SSF53850">
    <property type="entry name" value="Periplasmic binding protein-like II"/>
    <property type="match status" value="1"/>
</dbReference>
<evidence type="ECO:0000256" key="3">
    <source>
        <dbReference type="ARBA" id="ARBA00023125"/>
    </source>
</evidence>
<dbReference type="OrthoDB" id="5723059at2"/>
<accession>A0A368UB11</accession>
<dbReference type="PROSITE" id="PS50931">
    <property type="entry name" value="HTH_LYSR"/>
    <property type="match status" value="1"/>
</dbReference>
<dbReference type="Pfam" id="PF00126">
    <property type="entry name" value="HTH_1"/>
    <property type="match status" value="1"/>
</dbReference>
<name>A0A368UB11_9GAMM</name>
<dbReference type="GO" id="GO:0003700">
    <property type="term" value="F:DNA-binding transcription factor activity"/>
    <property type="evidence" value="ECO:0007669"/>
    <property type="project" value="InterPro"/>
</dbReference>
<feature type="domain" description="HTH lysR-type" evidence="5">
    <location>
        <begin position="9"/>
        <end position="66"/>
    </location>
</feature>
<organism evidence="6 7">
    <name type="scientific">Vreelandella rituensis</name>
    <dbReference type="NCBI Taxonomy" id="2282306"/>
    <lineage>
        <taxon>Bacteria</taxon>
        <taxon>Pseudomonadati</taxon>
        <taxon>Pseudomonadota</taxon>
        <taxon>Gammaproteobacteria</taxon>
        <taxon>Oceanospirillales</taxon>
        <taxon>Halomonadaceae</taxon>
        <taxon>Vreelandella</taxon>
    </lineage>
</organism>
<dbReference type="InterPro" id="IPR050176">
    <property type="entry name" value="LTTR"/>
</dbReference>
<dbReference type="InterPro" id="IPR036388">
    <property type="entry name" value="WH-like_DNA-bd_sf"/>
</dbReference>
<gene>
    <name evidence="6" type="ORF">DU506_02215</name>
</gene>
<dbReference type="RefSeq" id="WP_114485324.1">
    <property type="nucleotide sequence ID" value="NZ_CBCSHM010000002.1"/>
</dbReference>
<evidence type="ECO:0000256" key="4">
    <source>
        <dbReference type="ARBA" id="ARBA00023163"/>
    </source>
</evidence>
<keyword evidence="7" id="KW-1185">Reference proteome</keyword>
<dbReference type="PANTHER" id="PTHR30579">
    <property type="entry name" value="TRANSCRIPTIONAL REGULATOR"/>
    <property type="match status" value="1"/>
</dbReference>
<dbReference type="InterPro" id="IPR000847">
    <property type="entry name" value="LysR_HTH_N"/>
</dbReference>
<evidence type="ECO:0000259" key="5">
    <source>
        <dbReference type="PROSITE" id="PS50931"/>
    </source>
</evidence>
<keyword evidence="3" id="KW-0238">DNA-binding</keyword>
<comment type="caution">
    <text evidence="6">The sequence shown here is derived from an EMBL/GenBank/DDBJ whole genome shotgun (WGS) entry which is preliminary data.</text>
</comment>
<dbReference type="InterPro" id="IPR036390">
    <property type="entry name" value="WH_DNA-bd_sf"/>
</dbReference>
<dbReference type="Pfam" id="PF03466">
    <property type="entry name" value="LysR_substrate"/>
    <property type="match status" value="1"/>
</dbReference>
<evidence type="ECO:0000313" key="6">
    <source>
        <dbReference type="EMBL" id="RCV93452.1"/>
    </source>
</evidence>
<reference evidence="6 7" key="1">
    <citation type="submission" date="2018-07" db="EMBL/GenBank/DDBJ databases">
        <title>Halomonas rutogse sp. nov., isolated from Lake TangqianCo on Tibetan Plateau.</title>
        <authorList>
            <person name="Lu H."/>
            <person name="Xing P."/>
            <person name="Wu Q."/>
        </authorList>
    </citation>
    <scope>NUCLEOTIDE SEQUENCE [LARGE SCALE GENOMIC DNA]</scope>
    <source>
        <strain evidence="6 7">TQ8S</strain>
    </source>
</reference>
<dbReference type="SUPFAM" id="SSF46785">
    <property type="entry name" value="Winged helix' DNA-binding domain"/>
    <property type="match status" value="1"/>
</dbReference>
<sequence length="294" mass="31867">MAEPPLNTLDLEALRSFVVVARLGTLAAAAQQRHRTVSALSMQIKRLEASLDTRLLVRSARGMTPTMSGEVLLGEARELLRQHDGMVARMTGRGLSGRVRFGMPEDYATRIVGRLLPDFTARHPEVVLEAVTATSGDLVKQLEKGDLSLIVALDRPHSLAGGTPLWQTMPVWASARELAVAADKPLPLALHPLNCPYRHLGVEALEAVGRAWHAVFTSTSIHVLEAAVESGLAISILERSRLTPTMRELGGTDGLPPLSSCQAQLHYGRHVSAASWPAVEALGEMLTQHLTWRS</sequence>